<keyword evidence="3" id="KW-1185">Reference proteome</keyword>
<protein>
    <submittedName>
        <fullName evidence="2">Uncharacterized protein</fullName>
    </submittedName>
</protein>
<organism evidence="2 3">
    <name type="scientific">Klebsiella michiganensis</name>
    <dbReference type="NCBI Taxonomy" id="1134687"/>
    <lineage>
        <taxon>Bacteria</taxon>
        <taxon>Pseudomonadati</taxon>
        <taxon>Pseudomonadota</taxon>
        <taxon>Gammaproteobacteria</taxon>
        <taxon>Enterobacterales</taxon>
        <taxon>Enterobacteriaceae</taxon>
        <taxon>Klebsiella/Raoultella group</taxon>
        <taxon>Klebsiella</taxon>
    </lineage>
</organism>
<dbReference type="Proteomes" id="UP000036305">
    <property type="component" value="Unassembled WGS sequence"/>
</dbReference>
<gene>
    <name evidence="2" type="ORF">SK91_02493</name>
</gene>
<name>A0ABR5GF93_9ENTR</name>
<dbReference type="EMBL" id="LEUS01000016">
    <property type="protein sequence ID" value="KLY35424.1"/>
    <property type="molecule type" value="Genomic_DNA"/>
</dbReference>
<keyword evidence="1" id="KW-1133">Transmembrane helix</keyword>
<feature type="transmembrane region" description="Helical" evidence="1">
    <location>
        <begin position="20"/>
        <end position="43"/>
    </location>
</feature>
<reference evidence="2 3" key="1">
    <citation type="submission" date="2015-06" db="EMBL/GenBank/DDBJ databases">
        <title>The Genome Sequence of None.</title>
        <authorList>
            <consortium name="The Broad Institute Genomics Platform"/>
            <consortium name="The Broad Institute Genome Sequencing Center for Infectious Disease"/>
            <person name="Earl A.M."/>
            <person name="Onderdonk A.B."/>
            <person name="Kirby J."/>
            <person name="Ferraro M.J."/>
            <person name="Huang S."/>
            <person name="Spencer M."/>
            <person name="Fodor A."/>
            <person name="Hooper D."/>
            <person name="Dekker J."/>
            <person name="O'Brien T."/>
            <person name="Quan V."/>
            <person name="Gombosev A."/>
            <person name="Delaney M."/>
            <person name="DuBois A."/>
            <person name="Ernst C."/>
            <person name="Kim D.S."/>
            <person name="Rossman W."/>
            <person name="Gohs F."/>
            <person name="Petruso H."/>
            <person name="Nozar T."/>
            <person name="Mougeot F."/>
            <person name="Manson-McGuire A."/>
            <person name="Young S."/>
            <person name="Abouelleil A."/>
            <person name="Cao P."/>
            <person name="Chapman S.B."/>
            <person name="Griggs A."/>
            <person name="Priest M."/>
            <person name="Shea T."/>
            <person name="Wortman I."/>
            <person name="Wortman J.R."/>
            <person name="Nusbaum C."/>
            <person name="Birren B."/>
        </authorList>
    </citation>
    <scope>NUCLEOTIDE SEQUENCE [LARGE SCALE GENOMIC DNA]</scope>
    <source>
        <strain evidence="2 3">MGH87</strain>
    </source>
</reference>
<evidence type="ECO:0000313" key="3">
    <source>
        <dbReference type="Proteomes" id="UP000036305"/>
    </source>
</evidence>
<evidence type="ECO:0000313" key="2">
    <source>
        <dbReference type="EMBL" id="KLY35424.1"/>
    </source>
</evidence>
<evidence type="ECO:0000256" key="1">
    <source>
        <dbReference type="SAM" id="Phobius"/>
    </source>
</evidence>
<comment type="caution">
    <text evidence="2">The sequence shown here is derived from an EMBL/GenBank/DDBJ whole genome shotgun (WGS) entry which is preliminary data.</text>
</comment>
<accession>A0ABR5GF93</accession>
<keyword evidence="1" id="KW-0812">Transmembrane</keyword>
<proteinExistence type="predicted"/>
<sequence length="52" mass="6012">MPLIALPETISLIFLNLDLFLNIFNLLLSLYMAIYMFSWSVFLGRPFEGISL</sequence>
<keyword evidence="1" id="KW-0472">Membrane</keyword>